<reference evidence="5 6" key="1">
    <citation type="journal article" date="2010" name="Nature">
        <title>Genome sequencing and analysis of the model grass Brachypodium distachyon.</title>
        <authorList>
            <consortium name="International Brachypodium Initiative"/>
        </authorList>
    </citation>
    <scope>NUCLEOTIDE SEQUENCE [LARGE SCALE GENOMIC DNA]</scope>
    <source>
        <strain evidence="5 6">Bd21</strain>
    </source>
</reference>
<dbReference type="InterPro" id="IPR003316">
    <property type="entry name" value="E2F_WHTH_DNA-bd_dom"/>
</dbReference>
<evidence type="ECO:0000256" key="3">
    <source>
        <dbReference type="SAM" id="MobiDB-lite"/>
    </source>
</evidence>
<keyword evidence="2" id="KW-0539">Nucleus</keyword>
<feature type="domain" description="E2F/DP family winged-helix DNA-binding" evidence="4">
    <location>
        <begin position="102"/>
        <end position="165"/>
    </location>
</feature>
<feature type="region of interest" description="Disordered" evidence="3">
    <location>
        <begin position="1"/>
        <end position="27"/>
    </location>
</feature>
<evidence type="ECO:0000259" key="4">
    <source>
        <dbReference type="SMART" id="SM01372"/>
    </source>
</evidence>
<dbReference type="GO" id="GO:0005667">
    <property type="term" value="C:transcription regulator complex"/>
    <property type="evidence" value="ECO:0007669"/>
    <property type="project" value="InterPro"/>
</dbReference>
<sequence length="179" mass="20059">MPRRAGHHASIAPAPAPLHSPAPPPSIRTLSPAIRHRGWEGRFGRLGILRRLRNWCLGGSSTLDLIWRAWGRVMCCCGAPPPLSSMAGGGAEVCGSAPTYCKFPNELRRSHLMRLQGCSLERHAESNMRTKVRRLYDIANVLSSLNLIEKTQQVDSRKPAFRWLTFPFILICINWCMTM</sequence>
<reference evidence="6" key="3">
    <citation type="submission" date="2018-08" db="UniProtKB">
        <authorList>
            <consortium name="EnsemblPlants"/>
        </authorList>
    </citation>
    <scope>IDENTIFICATION</scope>
    <source>
        <strain evidence="6">cv. Bd21</strain>
    </source>
</reference>
<dbReference type="Proteomes" id="UP000008810">
    <property type="component" value="Chromosome 1"/>
</dbReference>
<dbReference type="InParanoid" id="A0A0Q3JKE9"/>
<dbReference type="Gene3D" id="1.10.10.10">
    <property type="entry name" value="Winged helix-like DNA-binding domain superfamily/Winged helix DNA-binding domain"/>
    <property type="match status" value="1"/>
</dbReference>
<dbReference type="OrthoDB" id="5318at2759"/>
<accession>A0A0Q3JKE9</accession>
<dbReference type="AlphaFoldDB" id="A0A0Q3JKE9"/>
<dbReference type="InterPro" id="IPR036390">
    <property type="entry name" value="WH_DNA-bd_sf"/>
</dbReference>
<reference evidence="5" key="2">
    <citation type="submission" date="2017-06" db="EMBL/GenBank/DDBJ databases">
        <title>WGS assembly of Brachypodium distachyon.</title>
        <authorList>
            <consortium name="The International Brachypodium Initiative"/>
            <person name="Lucas S."/>
            <person name="Harmon-Smith M."/>
            <person name="Lail K."/>
            <person name="Tice H."/>
            <person name="Grimwood J."/>
            <person name="Bruce D."/>
            <person name="Barry K."/>
            <person name="Shu S."/>
            <person name="Lindquist E."/>
            <person name="Wang M."/>
            <person name="Pitluck S."/>
            <person name="Vogel J.P."/>
            <person name="Garvin D.F."/>
            <person name="Mockler T.C."/>
            <person name="Schmutz J."/>
            <person name="Rokhsar D."/>
            <person name="Bevan M.W."/>
        </authorList>
    </citation>
    <scope>NUCLEOTIDE SEQUENCE</scope>
    <source>
        <strain evidence="5">Bd21</strain>
    </source>
</reference>
<dbReference type="SMART" id="SM01372">
    <property type="entry name" value="E2F_TDP"/>
    <property type="match status" value="1"/>
</dbReference>
<name>A0A0Q3JKE9_BRADI</name>
<comment type="similarity">
    <text evidence="2">Belongs to the E2F/DP family.</text>
</comment>
<evidence type="ECO:0000256" key="2">
    <source>
        <dbReference type="RuleBase" id="RU003796"/>
    </source>
</evidence>
<dbReference type="SUPFAM" id="SSF46785">
    <property type="entry name" value="Winged helix' DNA-binding domain"/>
    <property type="match status" value="1"/>
</dbReference>
<dbReference type="Pfam" id="PF02319">
    <property type="entry name" value="WHD_E2F_TDP"/>
    <property type="match status" value="1"/>
</dbReference>
<dbReference type="EMBL" id="CM000880">
    <property type="protein sequence ID" value="KQK18075.1"/>
    <property type="molecule type" value="Genomic_DNA"/>
</dbReference>
<evidence type="ECO:0000256" key="1">
    <source>
        <dbReference type="ARBA" id="ARBA00023306"/>
    </source>
</evidence>
<keyword evidence="1" id="KW-0131">Cell cycle</keyword>
<dbReference type="GO" id="GO:0006355">
    <property type="term" value="P:regulation of DNA-templated transcription"/>
    <property type="evidence" value="ECO:0007669"/>
    <property type="project" value="InterPro"/>
</dbReference>
<evidence type="ECO:0000313" key="6">
    <source>
        <dbReference type="EnsemblPlants" id="KQK18075"/>
    </source>
</evidence>
<dbReference type="Gramene" id="KQK18075">
    <property type="protein sequence ID" value="KQK18075"/>
    <property type="gene ID" value="BRADI_1g38577v3"/>
</dbReference>
<organism evidence="5">
    <name type="scientific">Brachypodium distachyon</name>
    <name type="common">Purple false brome</name>
    <name type="synonym">Trachynia distachya</name>
    <dbReference type="NCBI Taxonomy" id="15368"/>
    <lineage>
        <taxon>Eukaryota</taxon>
        <taxon>Viridiplantae</taxon>
        <taxon>Streptophyta</taxon>
        <taxon>Embryophyta</taxon>
        <taxon>Tracheophyta</taxon>
        <taxon>Spermatophyta</taxon>
        <taxon>Magnoliopsida</taxon>
        <taxon>Liliopsida</taxon>
        <taxon>Poales</taxon>
        <taxon>Poaceae</taxon>
        <taxon>BOP clade</taxon>
        <taxon>Pooideae</taxon>
        <taxon>Stipodae</taxon>
        <taxon>Brachypodieae</taxon>
        <taxon>Brachypodium</taxon>
    </lineage>
</organism>
<dbReference type="EnsemblPlants" id="KQK18075">
    <property type="protein sequence ID" value="KQK18075"/>
    <property type="gene ID" value="BRADI_1g38577v3"/>
</dbReference>
<evidence type="ECO:0000313" key="5">
    <source>
        <dbReference type="EMBL" id="KQK18075.1"/>
    </source>
</evidence>
<keyword evidence="2" id="KW-0804">Transcription</keyword>
<keyword evidence="7" id="KW-1185">Reference proteome</keyword>
<dbReference type="STRING" id="15368.A0A0Q3JKE9"/>
<proteinExistence type="inferred from homology"/>
<protein>
    <recommendedName>
        <fullName evidence="4">E2F/DP family winged-helix DNA-binding domain-containing protein</fullName>
    </recommendedName>
</protein>
<keyword evidence="2" id="KW-0805">Transcription regulation</keyword>
<gene>
    <name evidence="5" type="ORF">BRADI_1g38577v3</name>
</gene>
<comment type="subcellular location">
    <subcellularLocation>
        <location evidence="2">Nucleus</location>
    </subcellularLocation>
</comment>
<dbReference type="InterPro" id="IPR036388">
    <property type="entry name" value="WH-like_DNA-bd_sf"/>
</dbReference>
<dbReference type="GO" id="GO:0005634">
    <property type="term" value="C:nucleus"/>
    <property type="evidence" value="ECO:0007669"/>
    <property type="project" value="UniProtKB-SubCell"/>
</dbReference>
<evidence type="ECO:0000313" key="7">
    <source>
        <dbReference type="Proteomes" id="UP000008810"/>
    </source>
</evidence>
<feature type="compositionally biased region" description="Pro residues" evidence="3">
    <location>
        <begin position="14"/>
        <end position="26"/>
    </location>
</feature>
<keyword evidence="2" id="KW-0238">DNA-binding</keyword>
<dbReference type="GO" id="GO:0003677">
    <property type="term" value="F:DNA binding"/>
    <property type="evidence" value="ECO:0007669"/>
    <property type="project" value="UniProtKB-KW"/>
</dbReference>